<accession>A0A6A6YFT1</accession>
<sequence length="197" mass="22453">MDFELAHLIEKGWRIPDGELQKLWTPSPMAATRPTWSHENEQVSNALILSRRRHALLIWHDVLCVDHPGGPPYLKIPYGGGGVYGIPIDYDWAIDTLLYKVNRNRKTDFDALLQLYPPLVEEFRAPFNISTYMHFGFSMGGSVDTDIVSRHDDVIPGINYDGAFIDILFGETVDVKKPFFSLCDGQHEYDDTVYGYS</sequence>
<reference evidence="1 3" key="1">
    <citation type="journal article" date="2020" name="Stud. Mycol.">
        <title>101 Dothideomycetes genomes: a test case for predicting lifestyles and emergence of pathogens.</title>
        <authorList>
            <person name="Haridas S."/>
            <person name="Albert R."/>
            <person name="Binder M."/>
            <person name="Bloem J."/>
            <person name="Labutti K."/>
            <person name="Salamov A."/>
            <person name="Andreopoulos B."/>
            <person name="Baker S."/>
            <person name="Barry K."/>
            <person name="Bills G."/>
            <person name="Bluhm B."/>
            <person name="Cannon C."/>
            <person name="Castanera R."/>
            <person name="Culley D."/>
            <person name="Daum C."/>
            <person name="Ezra D."/>
            <person name="Gonzalez J."/>
            <person name="Henrissat B."/>
            <person name="Kuo A."/>
            <person name="Liang C."/>
            <person name="Lipzen A."/>
            <person name="Lutzoni F."/>
            <person name="Magnuson J."/>
            <person name="Mondo S."/>
            <person name="Nolan M."/>
            <person name="Ohm R."/>
            <person name="Pangilinan J."/>
            <person name="Park H.-J."/>
            <person name="Ramirez L."/>
            <person name="Alfaro M."/>
            <person name="Sun H."/>
            <person name="Tritt A."/>
            <person name="Yoshinaga Y."/>
            <person name="Zwiers L.-H."/>
            <person name="Turgeon B."/>
            <person name="Goodwin S."/>
            <person name="Spatafora J."/>
            <person name="Crous P."/>
            <person name="Grigoriev I."/>
        </authorList>
    </citation>
    <scope>NUCLEOTIDE SEQUENCE</scope>
    <source>
        <strain evidence="1 3">CBS 304.34</strain>
    </source>
</reference>
<gene>
    <name evidence="1 3" type="ORF">BDZ99DRAFT_573477</name>
</gene>
<dbReference type="RefSeq" id="XP_033573711.1">
    <property type="nucleotide sequence ID" value="XM_033728300.1"/>
</dbReference>
<evidence type="ECO:0000313" key="2">
    <source>
        <dbReference type="Proteomes" id="UP000504636"/>
    </source>
</evidence>
<evidence type="ECO:0000313" key="1">
    <source>
        <dbReference type="EMBL" id="KAF2806747.1"/>
    </source>
</evidence>
<dbReference type="OrthoDB" id="2363873at2759"/>
<evidence type="ECO:0000313" key="3">
    <source>
        <dbReference type="RefSeq" id="XP_033573711.1"/>
    </source>
</evidence>
<organism evidence="1">
    <name type="scientific">Mytilinidion resinicola</name>
    <dbReference type="NCBI Taxonomy" id="574789"/>
    <lineage>
        <taxon>Eukaryota</taxon>
        <taxon>Fungi</taxon>
        <taxon>Dikarya</taxon>
        <taxon>Ascomycota</taxon>
        <taxon>Pezizomycotina</taxon>
        <taxon>Dothideomycetes</taxon>
        <taxon>Pleosporomycetidae</taxon>
        <taxon>Mytilinidiales</taxon>
        <taxon>Mytilinidiaceae</taxon>
        <taxon>Mytilinidion</taxon>
    </lineage>
</organism>
<reference evidence="3" key="2">
    <citation type="submission" date="2020-04" db="EMBL/GenBank/DDBJ databases">
        <authorList>
            <consortium name="NCBI Genome Project"/>
        </authorList>
    </citation>
    <scope>NUCLEOTIDE SEQUENCE</scope>
    <source>
        <strain evidence="3">CBS 304.34</strain>
    </source>
</reference>
<reference evidence="3" key="3">
    <citation type="submission" date="2025-04" db="UniProtKB">
        <authorList>
            <consortium name="RefSeq"/>
        </authorList>
    </citation>
    <scope>IDENTIFICATION</scope>
    <source>
        <strain evidence="3">CBS 304.34</strain>
    </source>
</reference>
<dbReference type="GeneID" id="54469193"/>
<name>A0A6A6YFT1_9PEZI</name>
<proteinExistence type="predicted"/>
<keyword evidence="2" id="KW-1185">Reference proteome</keyword>
<dbReference type="AlphaFoldDB" id="A0A6A6YFT1"/>
<protein>
    <submittedName>
        <fullName evidence="1 3">Uncharacterized protein</fullName>
    </submittedName>
</protein>
<dbReference type="EMBL" id="MU003706">
    <property type="protein sequence ID" value="KAF2806747.1"/>
    <property type="molecule type" value="Genomic_DNA"/>
</dbReference>
<dbReference type="Proteomes" id="UP000504636">
    <property type="component" value="Unplaced"/>
</dbReference>